<name>A0A8T1UG47_9STRA</name>
<gene>
    <name evidence="3" type="ORF">JG687_00008717</name>
</gene>
<evidence type="ECO:0008006" key="5">
    <source>
        <dbReference type="Google" id="ProtNLM"/>
    </source>
</evidence>
<feature type="transmembrane region" description="Helical" evidence="2">
    <location>
        <begin position="52"/>
        <end position="69"/>
    </location>
</feature>
<keyword evidence="2" id="KW-1133">Transmembrane helix</keyword>
<dbReference type="AlphaFoldDB" id="A0A8T1UG47"/>
<sequence>MRLSKQGRSKKGIVAPMSDDEDSSGALNLHRSSYQPRQESKGVSFSTSRGKIWLILVVNLSIVTMFIFMSSTRFPSLSGEGIVNDALEQDKQQLAPVNKNAEQVVSLANANSAVTNEPQLQEPSRPGGYLKLMSTDIPEVQDKELALTDATESETTGDSYTGQKFFGNSPYGQFALHGGRPSFFANNGLVESAQELPTGQFSLVTYRLHQGYVEIKVNGGSWGGEAPVEGDERRIRVTVNDVVSLGNSKEACDTNAFQGRIAEVLVYNVVLDNAKIERVEEFLHDKWWGNRPFPKPAAPVATVADTEPVAAEVLHEDDLMTESAVETVSVVYKNEPQATQQASSTERPLDEENHQTSTTTEKHLTDNGGNDDLQKFSATEAEDVTPAPKFDPRVNIFEWTAPSNADAAKAARWRSTVKEKVNYIRNFQLGGDVLRTLIRQHKDELVALREELFG</sequence>
<dbReference type="EMBL" id="JAENGZ010000429">
    <property type="protein sequence ID" value="KAG6959582.1"/>
    <property type="molecule type" value="Genomic_DNA"/>
</dbReference>
<keyword evidence="2" id="KW-0472">Membrane</keyword>
<evidence type="ECO:0000256" key="1">
    <source>
        <dbReference type="SAM" id="MobiDB-lite"/>
    </source>
</evidence>
<organism evidence="3 4">
    <name type="scientific">Phytophthora cactorum</name>
    <dbReference type="NCBI Taxonomy" id="29920"/>
    <lineage>
        <taxon>Eukaryota</taxon>
        <taxon>Sar</taxon>
        <taxon>Stramenopiles</taxon>
        <taxon>Oomycota</taxon>
        <taxon>Peronosporomycetes</taxon>
        <taxon>Peronosporales</taxon>
        <taxon>Peronosporaceae</taxon>
        <taxon>Phytophthora</taxon>
    </lineage>
</organism>
<evidence type="ECO:0000313" key="3">
    <source>
        <dbReference type="EMBL" id="KAG6959582.1"/>
    </source>
</evidence>
<evidence type="ECO:0000256" key="2">
    <source>
        <dbReference type="SAM" id="Phobius"/>
    </source>
</evidence>
<keyword evidence="2" id="KW-0812">Transmembrane</keyword>
<feature type="region of interest" description="Disordered" evidence="1">
    <location>
        <begin position="336"/>
        <end position="374"/>
    </location>
</feature>
<feature type="compositionally biased region" description="Basic residues" evidence="1">
    <location>
        <begin position="1"/>
        <end position="11"/>
    </location>
</feature>
<evidence type="ECO:0000313" key="4">
    <source>
        <dbReference type="Proteomes" id="UP000688947"/>
    </source>
</evidence>
<reference evidence="3" key="1">
    <citation type="submission" date="2021-01" db="EMBL/GenBank/DDBJ databases">
        <title>Phytophthora aleatoria, a newly-described species from Pinus radiata is distinct from Phytophthora cactorum isolates based on comparative genomics.</title>
        <authorList>
            <person name="Mcdougal R."/>
            <person name="Panda P."/>
            <person name="Williams N."/>
            <person name="Studholme D.J."/>
        </authorList>
    </citation>
    <scope>NUCLEOTIDE SEQUENCE</scope>
    <source>
        <strain evidence="3">NZFS 3830</strain>
    </source>
</reference>
<feature type="compositionally biased region" description="Basic and acidic residues" evidence="1">
    <location>
        <begin position="347"/>
        <end position="365"/>
    </location>
</feature>
<protein>
    <recommendedName>
        <fullName evidence="5">Concanavalin A-like lectin/glucanase domain</fullName>
    </recommendedName>
</protein>
<feature type="region of interest" description="Disordered" evidence="1">
    <location>
        <begin position="1"/>
        <end position="42"/>
    </location>
</feature>
<proteinExistence type="predicted"/>
<accession>A0A8T1UG47</accession>
<comment type="caution">
    <text evidence="3">The sequence shown here is derived from an EMBL/GenBank/DDBJ whole genome shotgun (WGS) entry which is preliminary data.</text>
</comment>
<feature type="compositionally biased region" description="Polar residues" evidence="1">
    <location>
        <begin position="336"/>
        <end position="346"/>
    </location>
</feature>
<dbReference type="VEuPathDB" id="FungiDB:PC110_g14352"/>
<dbReference type="OrthoDB" id="79760at2759"/>
<feature type="compositionally biased region" description="Polar residues" evidence="1">
    <location>
        <begin position="30"/>
        <end position="42"/>
    </location>
</feature>
<dbReference type="Proteomes" id="UP000688947">
    <property type="component" value="Unassembled WGS sequence"/>
</dbReference>